<keyword evidence="2 5" id="KW-0687">Ribonucleoprotein</keyword>
<dbReference type="InterPro" id="IPR000702">
    <property type="entry name" value="Ribosomal_uL6-like"/>
</dbReference>
<dbReference type="PANTHER" id="PTHR11655:SF14">
    <property type="entry name" value="LARGE RIBOSOMAL SUBUNIT PROTEIN UL6M"/>
    <property type="match status" value="1"/>
</dbReference>
<dbReference type="NCBIfam" id="TIGR03654">
    <property type="entry name" value="L6_bact"/>
    <property type="match status" value="1"/>
</dbReference>
<dbReference type="SUPFAM" id="SSF56053">
    <property type="entry name" value="Ribosomal protein L6"/>
    <property type="match status" value="2"/>
</dbReference>
<evidence type="ECO:0000256" key="1">
    <source>
        <dbReference type="ARBA" id="ARBA00022980"/>
    </source>
</evidence>
<dbReference type="EMBL" id="CP060385">
    <property type="protein sequence ID" value="QOX89365.1"/>
    <property type="molecule type" value="Genomic_DNA"/>
</dbReference>
<dbReference type="GO" id="GO:0022625">
    <property type="term" value="C:cytosolic large ribosomal subunit"/>
    <property type="evidence" value="ECO:0007669"/>
    <property type="project" value="UniProtKB-UniRule"/>
</dbReference>
<comment type="function">
    <text evidence="6">This protein binds to the 23S rRNA, and is important in its secondary structure. It is located near the subunit interface in the base of the L7/L12 stalk, and near the tRNA binding site of the peptidyltransferase center.</text>
</comment>
<dbReference type="Pfam" id="PF00347">
    <property type="entry name" value="Ribosomal_L6"/>
    <property type="match status" value="2"/>
</dbReference>
<keyword evidence="6" id="KW-0694">RNA-binding</keyword>
<keyword evidence="1 5" id="KW-0689">Ribosomal protein</keyword>
<dbReference type="AlphaFoldDB" id="A0A7S7JMB1"/>
<accession>A0A7S7JMB1</accession>
<dbReference type="GO" id="GO:0003735">
    <property type="term" value="F:structural constituent of ribosome"/>
    <property type="evidence" value="ECO:0007669"/>
    <property type="project" value="UniProtKB-UniRule"/>
</dbReference>
<feature type="domain" description="Large ribosomal subunit protein uL6 alpha-beta" evidence="7">
    <location>
        <begin position="11"/>
        <end position="81"/>
    </location>
</feature>
<evidence type="ECO:0000256" key="6">
    <source>
        <dbReference type="RuleBase" id="RU003870"/>
    </source>
</evidence>
<evidence type="ECO:0000313" key="8">
    <source>
        <dbReference type="EMBL" id="QOX89365.1"/>
    </source>
</evidence>
<dbReference type="Gene3D" id="3.90.930.12">
    <property type="entry name" value="Ribosomal protein L6, alpha-beta domain"/>
    <property type="match status" value="2"/>
</dbReference>
<sequence length="190" mass="21154">MSRVGRKIIAIPEGVLVEIKSDNQVSVSSSQGKLEFQFNPNLVISKKDNIITITRPNNNNFTKKIHGTTRALLNNMIQGVKHFFSKELKITGLGYSCIVEGNKLVFKLGYSHDIIVDIYPNLIVQVNKQNNLITIKGVDKQLVGEFAAKLILLAKPEPYKGTGIYYVGGYIHRKAGKSAKNKKGIYSVYD</sequence>
<gene>
    <name evidence="8" type="primary">rplF</name>
    <name evidence="8" type="ORF">H7685_02925</name>
</gene>
<reference evidence="8" key="1">
    <citation type="submission" date="2020-08" db="EMBL/GenBank/DDBJ databases">
        <title>Phytoplasma sp. strain PR08 associated with Phyllody Disease of Parthenium hysterophorus.</title>
        <authorList>
            <person name="Kirdat K."/>
            <person name="Tiwarekar B."/>
            <person name="Yadav A."/>
        </authorList>
    </citation>
    <scope>NUCLEOTIDE SEQUENCE [LARGE SCALE GENOMIC DNA]</scope>
    <source>
        <strain evidence="8">PR08</strain>
    </source>
</reference>
<organism evidence="8">
    <name type="scientific">Candidatus Phytoplasma australasiaticum subsp. australasiaticum</name>
    <dbReference type="NCBI Taxonomy" id="2832407"/>
    <lineage>
        <taxon>Bacteria</taxon>
        <taxon>Bacillati</taxon>
        <taxon>Mycoplasmatota</taxon>
        <taxon>Mollicutes</taxon>
        <taxon>Acholeplasmatales</taxon>
        <taxon>Acholeplasmataceae</taxon>
        <taxon>Candidatus Phytoplasma</taxon>
        <taxon>16SrII (Peanut WB group)</taxon>
        <taxon>Candidatus Phytoplasma australasiaticum</taxon>
    </lineage>
</organism>
<evidence type="ECO:0000259" key="7">
    <source>
        <dbReference type="Pfam" id="PF00347"/>
    </source>
</evidence>
<evidence type="ECO:0000256" key="2">
    <source>
        <dbReference type="ARBA" id="ARBA00023274"/>
    </source>
</evidence>
<dbReference type="InterPro" id="IPR036789">
    <property type="entry name" value="Ribosomal_uL6-like_a/b-dom_sf"/>
</dbReference>
<evidence type="ECO:0000256" key="4">
    <source>
        <dbReference type="NCBIfam" id="TIGR03654"/>
    </source>
</evidence>
<evidence type="ECO:0000256" key="5">
    <source>
        <dbReference type="RuleBase" id="RU003869"/>
    </source>
</evidence>
<dbReference type="InterPro" id="IPR020040">
    <property type="entry name" value="Ribosomal_uL6_a/b-dom"/>
</dbReference>
<dbReference type="PANTHER" id="PTHR11655">
    <property type="entry name" value="60S/50S RIBOSOMAL PROTEIN L6/L9"/>
    <property type="match status" value="1"/>
</dbReference>
<dbReference type="GO" id="GO:0019843">
    <property type="term" value="F:rRNA binding"/>
    <property type="evidence" value="ECO:0007669"/>
    <property type="project" value="UniProtKB-UniRule"/>
</dbReference>
<dbReference type="PIRSF" id="PIRSF002162">
    <property type="entry name" value="Ribosomal_L6"/>
    <property type="match status" value="1"/>
</dbReference>
<dbReference type="InterPro" id="IPR019906">
    <property type="entry name" value="Ribosomal_uL6_bac-type"/>
</dbReference>
<comment type="similarity">
    <text evidence="5">Belongs to the universal ribosomal protein uL6 family.</text>
</comment>
<dbReference type="PRINTS" id="PR00059">
    <property type="entry name" value="RIBOSOMALL6"/>
</dbReference>
<feature type="domain" description="Large ribosomal subunit protein uL6 alpha-beta" evidence="7">
    <location>
        <begin position="93"/>
        <end position="166"/>
    </location>
</feature>
<proteinExistence type="inferred from homology"/>
<keyword evidence="6" id="KW-0699">rRNA-binding</keyword>
<name>A0A7S7JMB1_9MOLU</name>
<evidence type="ECO:0000256" key="3">
    <source>
        <dbReference type="ARBA" id="ARBA00035454"/>
    </source>
</evidence>
<dbReference type="GO" id="GO:0002181">
    <property type="term" value="P:cytoplasmic translation"/>
    <property type="evidence" value="ECO:0007669"/>
    <property type="project" value="TreeGrafter"/>
</dbReference>
<protein>
    <recommendedName>
        <fullName evidence="3 4">50S ribosomal protein L6</fullName>
    </recommendedName>
</protein>